<organism evidence="2 3">
    <name type="scientific">Gaoshiqia sediminis</name>
    <dbReference type="NCBI Taxonomy" id="2986998"/>
    <lineage>
        <taxon>Bacteria</taxon>
        <taxon>Pseudomonadati</taxon>
        <taxon>Bacteroidota</taxon>
        <taxon>Bacteroidia</taxon>
        <taxon>Marinilabiliales</taxon>
        <taxon>Prolixibacteraceae</taxon>
        <taxon>Gaoshiqia</taxon>
    </lineage>
</organism>
<dbReference type="RefSeq" id="WP_282592044.1">
    <property type="nucleotide sequence ID" value="NZ_JAPAAF010000016.1"/>
</dbReference>
<name>A0AA41Y910_9BACT</name>
<protein>
    <recommendedName>
        <fullName evidence="4">DUF4064 domain-containing protein</fullName>
    </recommendedName>
</protein>
<evidence type="ECO:0000313" key="2">
    <source>
        <dbReference type="EMBL" id="MCW0483442.1"/>
    </source>
</evidence>
<gene>
    <name evidence="2" type="ORF">N2K84_11925</name>
</gene>
<proteinExistence type="predicted"/>
<keyword evidence="3" id="KW-1185">Reference proteome</keyword>
<keyword evidence="1" id="KW-0812">Transmembrane</keyword>
<sequence length="126" mass="13736">MEKHINIVGILHIIMGALGILTGLLIYTILHLIGDFSDDAQANMVLSIVANVLAAIMIICSIPGIIGGVGVMKRKQWGRILILIISILNLINFPFGTALGVYSIWALVQPEITAEFERKPQQPIVH</sequence>
<evidence type="ECO:0000313" key="3">
    <source>
        <dbReference type="Proteomes" id="UP001163821"/>
    </source>
</evidence>
<evidence type="ECO:0008006" key="4">
    <source>
        <dbReference type="Google" id="ProtNLM"/>
    </source>
</evidence>
<feature type="transmembrane region" description="Helical" evidence="1">
    <location>
        <begin position="7"/>
        <end position="33"/>
    </location>
</feature>
<accession>A0AA41Y910</accession>
<dbReference type="EMBL" id="JAPAAF010000016">
    <property type="protein sequence ID" value="MCW0483442.1"/>
    <property type="molecule type" value="Genomic_DNA"/>
</dbReference>
<feature type="transmembrane region" description="Helical" evidence="1">
    <location>
        <begin position="81"/>
        <end position="105"/>
    </location>
</feature>
<keyword evidence="1" id="KW-1133">Transmembrane helix</keyword>
<comment type="caution">
    <text evidence="2">The sequence shown here is derived from an EMBL/GenBank/DDBJ whole genome shotgun (WGS) entry which is preliminary data.</text>
</comment>
<keyword evidence="1" id="KW-0472">Membrane</keyword>
<dbReference type="AlphaFoldDB" id="A0AA41Y910"/>
<evidence type="ECO:0000256" key="1">
    <source>
        <dbReference type="SAM" id="Phobius"/>
    </source>
</evidence>
<feature type="transmembrane region" description="Helical" evidence="1">
    <location>
        <begin position="45"/>
        <end position="69"/>
    </location>
</feature>
<dbReference type="Proteomes" id="UP001163821">
    <property type="component" value="Unassembled WGS sequence"/>
</dbReference>
<reference evidence="2" key="1">
    <citation type="submission" date="2022-10" db="EMBL/GenBank/DDBJ databases">
        <title>Gaoshiqiia sediminis gen. nov., sp. nov., isolated from coastal sediment.</title>
        <authorList>
            <person name="Yu W.X."/>
            <person name="Mu D.S."/>
            <person name="Du J.Z."/>
            <person name="Liang Y.Q."/>
        </authorList>
    </citation>
    <scope>NUCLEOTIDE SEQUENCE</scope>
    <source>
        <strain evidence="2">A06</strain>
    </source>
</reference>